<accession>A0AAE0LTS1</accession>
<evidence type="ECO:0000313" key="2">
    <source>
        <dbReference type="EMBL" id="KAK3297258.1"/>
    </source>
</evidence>
<organism evidence="2 3">
    <name type="scientific">Chaetomium fimeti</name>
    <dbReference type="NCBI Taxonomy" id="1854472"/>
    <lineage>
        <taxon>Eukaryota</taxon>
        <taxon>Fungi</taxon>
        <taxon>Dikarya</taxon>
        <taxon>Ascomycota</taxon>
        <taxon>Pezizomycotina</taxon>
        <taxon>Sordariomycetes</taxon>
        <taxon>Sordariomycetidae</taxon>
        <taxon>Sordariales</taxon>
        <taxon>Chaetomiaceae</taxon>
        <taxon>Chaetomium</taxon>
    </lineage>
</organism>
<feature type="chain" id="PRO_5042180626" evidence="1">
    <location>
        <begin position="18"/>
        <end position="103"/>
    </location>
</feature>
<dbReference type="RefSeq" id="XP_062660772.1">
    <property type="nucleotide sequence ID" value="XM_062797961.1"/>
</dbReference>
<reference evidence="2" key="2">
    <citation type="submission" date="2023-06" db="EMBL/GenBank/DDBJ databases">
        <authorList>
            <consortium name="Lawrence Berkeley National Laboratory"/>
            <person name="Haridas S."/>
            <person name="Hensen N."/>
            <person name="Bonometti L."/>
            <person name="Westerberg I."/>
            <person name="Brannstrom I.O."/>
            <person name="Guillou S."/>
            <person name="Cros-Aarteil S."/>
            <person name="Calhoun S."/>
            <person name="Kuo A."/>
            <person name="Mondo S."/>
            <person name="Pangilinan J."/>
            <person name="Riley R."/>
            <person name="Labutti K."/>
            <person name="Andreopoulos B."/>
            <person name="Lipzen A."/>
            <person name="Chen C."/>
            <person name="Yanf M."/>
            <person name="Daum C."/>
            <person name="Ng V."/>
            <person name="Clum A."/>
            <person name="Steindorff A."/>
            <person name="Ohm R."/>
            <person name="Martin F."/>
            <person name="Silar P."/>
            <person name="Natvig D."/>
            <person name="Lalanne C."/>
            <person name="Gautier V."/>
            <person name="Ament-Velasquez S.L."/>
            <person name="Kruys A."/>
            <person name="Hutchinson M.I."/>
            <person name="Powell A.J."/>
            <person name="Barry K."/>
            <person name="Miller A.N."/>
            <person name="Grigoriev I.V."/>
            <person name="Debuchy R."/>
            <person name="Gladieux P."/>
            <person name="Thoren M.H."/>
            <person name="Johannesson H."/>
        </authorList>
    </citation>
    <scope>NUCLEOTIDE SEQUENCE</scope>
    <source>
        <strain evidence="2">CBS 168.71</strain>
    </source>
</reference>
<dbReference type="GeneID" id="87834909"/>
<feature type="signal peptide" evidence="1">
    <location>
        <begin position="1"/>
        <end position="17"/>
    </location>
</feature>
<dbReference type="EMBL" id="JAUEPN010000003">
    <property type="protein sequence ID" value="KAK3297258.1"/>
    <property type="molecule type" value="Genomic_DNA"/>
</dbReference>
<evidence type="ECO:0000313" key="3">
    <source>
        <dbReference type="Proteomes" id="UP001278766"/>
    </source>
</evidence>
<name>A0AAE0LTS1_9PEZI</name>
<dbReference type="Proteomes" id="UP001278766">
    <property type="component" value="Unassembled WGS sequence"/>
</dbReference>
<sequence>MKLLFPVLASVALAAAAEKVYSPSADITCNSGANGGWECYRGQDGDAEVQEVVIHKGLEARHEKRQGSCDINLPWVSACAISCATQLCNRSWCEKGICHCAEC</sequence>
<keyword evidence="3" id="KW-1185">Reference proteome</keyword>
<protein>
    <submittedName>
        <fullName evidence="2">Uncharacterized protein</fullName>
    </submittedName>
</protein>
<gene>
    <name evidence="2" type="ORF">B0H64DRAFT_121603</name>
</gene>
<comment type="caution">
    <text evidence="2">The sequence shown here is derived from an EMBL/GenBank/DDBJ whole genome shotgun (WGS) entry which is preliminary data.</text>
</comment>
<reference evidence="2" key="1">
    <citation type="journal article" date="2023" name="Mol. Phylogenet. Evol.">
        <title>Genome-scale phylogeny and comparative genomics of the fungal order Sordariales.</title>
        <authorList>
            <person name="Hensen N."/>
            <person name="Bonometti L."/>
            <person name="Westerberg I."/>
            <person name="Brannstrom I.O."/>
            <person name="Guillou S."/>
            <person name="Cros-Aarteil S."/>
            <person name="Calhoun S."/>
            <person name="Haridas S."/>
            <person name="Kuo A."/>
            <person name="Mondo S."/>
            <person name="Pangilinan J."/>
            <person name="Riley R."/>
            <person name="LaButti K."/>
            <person name="Andreopoulos B."/>
            <person name="Lipzen A."/>
            <person name="Chen C."/>
            <person name="Yan M."/>
            <person name="Daum C."/>
            <person name="Ng V."/>
            <person name="Clum A."/>
            <person name="Steindorff A."/>
            <person name="Ohm R.A."/>
            <person name="Martin F."/>
            <person name="Silar P."/>
            <person name="Natvig D.O."/>
            <person name="Lalanne C."/>
            <person name="Gautier V."/>
            <person name="Ament-Velasquez S.L."/>
            <person name="Kruys A."/>
            <person name="Hutchinson M.I."/>
            <person name="Powell A.J."/>
            <person name="Barry K."/>
            <person name="Miller A.N."/>
            <person name="Grigoriev I.V."/>
            <person name="Debuchy R."/>
            <person name="Gladieux P."/>
            <person name="Hiltunen Thoren M."/>
            <person name="Johannesson H."/>
        </authorList>
    </citation>
    <scope>NUCLEOTIDE SEQUENCE</scope>
    <source>
        <strain evidence="2">CBS 168.71</strain>
    </source>
</reference>
<keyword evidence="1" id="KW-0732">Signal</keyword>
<dbReference type="AlphaFoldDB" id="A0AAE0LTS1"/>
<evidence type="ECO:0000256" key="1">
    <source>
        <dbReference type="SAM" id="SignalP"/>
    </source>
</evidence>
<proteinExistence type="predicted"/>